<comment type="caution">
    <text evidence="3">The sequence shown here is derived from an EMBL/GenBank/DDBJ whole genome shotgun (WGS) entry which is preliminary data.</text>
</comment>
<name>A0A1X0NZ94_9TRYP</name>
<accession>A0A1X0NZ94</accession>
<dbReference type="OrthoDB" id="6359008at2759"/>
<feature type="compositionally biased region" description="Low complexity" evidence="1">
    <location>
        <begin position="283"/>
        <end position="301"/>
    </location>
</feature>
<feature type="compositionally biased region" description="Polar residues" evidence="1">
    <location>
        <begin position="270"/>
        <end position="282"/>
    </location>
</feature>
<keyword evidence="2" id="KW-0472">Membrane</keyword>
<feature type="compositionally biased region" description="Basic and acidic residues" evidence="1">
    <location>
        <begin position="56"/>
        <end position="65"/>
    </location>
</feature>
<dbReference type="AlphaFoldDB" id="A0A1X0NZ94"/>
<keyword evidence="4" id="KW-1185">Reference proteome</keyword>
<dbReference type="Proteomes" id="UP000192257">
    <property type="component" value="Unassembled WGS sequence"/>
</dbReference>
<dbReference type="Gene3D" id="2.60.120.1540">
    <property type="match status" value="1"/>
</dbReference>
<evidence type="ECO:0000256" key="2">
    <source>
        <dbReference type="SAM" id="Phobius"/>
    </source>
</evidence>
<dbReference type="STRING" id="67003.A0A1X0NZ94"/>
<dbReference type="VEuPathDB" id="TriTrypDB:TM35_000103040"/>
<feature type="compositionally biased region" description="Pro residues" evidence="1">
    <location>
        <begin position="142"/>
        <end position="154"/>
    </location>
</feature>
<keyword evidence="2" id="KW-1133">Transmembrane helix</keyword>
<feature type="compositionally biased region" description="Polar residues" evidence="1">
    <location>
        <begin position="109"/>
        <end position="120"/>
    </location>
</feature>
<evidence type="ECO:0000313" key="4">
    <source>
        <dbReference type="Proteomes" id="UP000192257"/>
    </source>
</evidence>
<organism evidence="3 4">
    <name type="scientific">Trypanosoma theileri</name>
    <dbReference type="NCBI Taxonomy" id="67003"/>
    <lineage>
        <taxon>Eukaryota</taxon>
        <taxon>Discoba</taxon>
        <taxon>Euglenozoa</taxon>
        <taxon>Kinetoplastea</taxon>
        <taxon>Metakinetoplastina</taxon>
        <taxon>Trypanosomatida</taxon>
        <taxon>Trypanosomatidae</taxon>
        <taxon>Trypanosoma</taxon>
    </lineage>
</organism>
<keyword evidence="2" id="KW-0812">Transmembrane</keyword>
<feature type="compositionally biased region" description="Polar residues" evidence="1">
    <location>
        <begin position="237"/>
        <end position="258"/>
    </location>
</feature>
<feature type="transmembrane region" description="Helical" evidence="2">
    <location>
        <begin position="12"/>
        <end position="37"/>
    </location>
</feature>
<dbReference type="GeneID" id="39984575"/>
<proteinExistence type="predicted"/>
<sequence>MHSIEVNTGATISTIPATIGIIIIMMRYVLCILALLLSCACVHVLAEEVPAADLSDQVHDTESETKILNQSTPPAKNCTNGTSEVPECKEAKVTPGLRADGKCPDGSEPSENLKTCPQNQEAPPPLVPEAPKEVVPEKKVPVFPPKKPEVPPAKVPEAPKEVVPSHTRAEEDPLHKTTSQTTSSSHGSEQKATDSEPEVTQPSESESGESHPGRISESTSTTERQGEESTADKQSNEEVSSNTTVNSTPDDSNPNQRSPEAAGAAAAPDSQETNSTSITLPITENTTTEAPTTTPSPVTVPNAEISSIAPIVQKNKANVDSSSVSPVRMRIAAPLLIVVTLACILVC</sequence>
<evidence type="ECO:0000313" key="3">
    <source>
        <dbReference type="EMBL" id="ORC90036.1"/>
    </source>
</evidence>
<feature type="compositionally biased region" description="Basic and acidic residues" evidence="1">
    <location>
        <begin position="130"/>
        <end position="140"/>
    </location>
</feature>
<evidence type="ECO:0000256" key="1">
    <source>
        <dbReference type="SAM" id="MobiDB-lite"/>
    </source>
</evidence>
<protein>
    <submittedName>
        <fullName evidence="3">Putative titin</fullName>
    </submittedName>
</protein>
<gene>
    <name evidence="3" type="ORF">TM35_000103040</name>
</gene>
<reference evidence="3 4" key="1">
    <citation type="submission" date="2017-03" db="EMBL/GenBank/DDBJ databases">
        <title>An alternative strategy for trypanosome survival in the mammalian bloodstream revealed through genome and transcriptome analysis of the ubiquitous bovine parasite Trypanosoma (Megatrypanum) theileri.</title>
        <authorList>
            <person name="Kelly S."/>
            <person name="Ivens A."/>
            <person name="Mott A."/>
            <person name="O'Neill E."/>
            <person name="Emms D."/>
            <person name="Macleod O."/>
            <person name="Voorheis P."/>
            <person name="Matthews J."/>
            <person name="Matthews K."/>
            <person name="Carrington M."/>
        </authorList>
    </citation>
    <scope>NUCLEOTIDE SEQUENCE [LARGE SCALE GENOMIC DNA]</scope>
    <source>
        <strain evidence="3">Edinburgh</strain>
    </source>
</reference>
<feature type="region of interest" description="Disordered" evidence="1">
    <location>
        <begin position="54"/>
        <end position="301"/>
    </location>
</feature>
<feature type="compositionally biased region" description="Basic and acidic residues" evidence="1">
    <location>
        <begin position="224"/>
        <end position="236"/>
    </location>
</feature>
<feature type="compositionally biased region" description="Polar residues" evidence="1">
    <location>
        <begin position="66"/>
        <end position="83"/>
    </location>
</feature>
<dbReference type="RefSeq" id="XP_028884102.1">
    <property type="nucleotide sequence ID" value="XM_029024795.1"/>
</dbReference>
<dbReference type="EMBL" id="NBCO01000010">
    <property type="protein sequence ID" value="ORC90036.1"/>
    <property type="molecule type" value="Genomic_DNA"/>
</dbReference>